<keyword evidence="1" id="KW-0343">GTPase activation</keyword>
<dbReference type="PANTHER" id="PTHR20913">
    <property type="entry name" value="TBC1 DOMAIN FAMILY MEMBER 20/GTPASE"/>
    <property type="match status" value="1"/>
</dbReference>
<dbReference type="InterPro" id="IPR035969">
    <property type="entry name" value="Rab-GAP_TBC_sf"/>
</dbReference>
<dbReference type="Gene3D" id="1.10.472.80">
    <property type="entry name" value="Ypt/Rab-GAP domain of gyp1p, domain 3"/>
    <property type="match status" value="1"/>
</dbReference>
<sequence length="567" mass="64501">MAEEVISLVSQDLIDTAKLKEIGEETGFFNSQLRQIVWPLLLNTSLTSDSKWIEQCSLIPGPHPKTLPITHSAPSLASREQIYLDGIRSFVFLDNEPALKYELQSDLIATINQVHSQNQKIRYFQGYSDISSVFLRIFGVVYAPSLLQAVSHNFLCYAHEPTFTRLLHYMEFIFPLIAFYDFSFYKALIQSEVSVHVCISPVITWFTHDYIDADSSLVERIYDFILSTHPLAPLYICSALLLHSDIANTLFSQKIPLEFADVHTFLSNNLKVIPSQEKMESILHSARQMMKDFPPSILFNSKKDALSDCWESVTKREKDKRRSRKFEWLGSDEVRSLLNGKHVHQATGKSIHFLPEPVECPIHALTYPSYKIPLGFSIRHNPFHSGLHHARNSSRTHSIPQTPLVRPFRDPQNSYAAVSSRISADSVSEFQRTLHSDLKEDVSSTVEMQQLYGNSKSGVTPTAHIVTSSKIGTFEQKKLNTYLAKLPYAWEEYNERVNERKEGSGRITQTKKAKTIQSPNITQKDPADTGDGPQKDRKSIMSTEQAVKVAIFVVVLIGTLMWLKRHQ</sequence>
<dbReference type="Gene3D" id="1.10.8.1310">
    <property type="match status" value="1"/>
</dbReference>
<evidence type="ECO:0000256" key="1">
    <source>
        <dbReference type="ARBA" id="ARBA00022468"/>
    </source>
</evidence>
<keyword evidence="3" id="KW-0472">Membrane</keyword>
<dbReference type="PROSITE" id="PS50086">
    <property type="entry name" value="TBC_RABGAP"/>
    <property type="match status" value="1"/>
</dbReference>
<dbReference type="InterPro" id="IPR045913">
    <property type="entry name" value="TBC20/Gyp8-like"/>
</dbReference>
<evidence type="ECO:0000259" key="4">
    <source>
        <dbReference type="PROSITE" id="PS50086"/>
    </source>
</evidence>
<gene>
    <name evidence="5" type="ORF">BLNAU_3796</name>
</gene>
<dbReference type="Proteomes" id="UP001281761">
    <property type="component" value="Unassembled WGS sequence"/>
</dbReference>
<keyword evidence="3" id="KW-1133">Transmembrane helix</keyword>
<keyword evidence="3" id="KW-0812">Transmembrane</keyword>
<dbReference type="EMBL" id="JARBJD010000017">
    <property type="protein sequence ID" value="KAK2961350.1"/>
    <property type="molecule type" value="Genomic_DNA"/>
</dbReference>
<evidence type="ECO:0000313" key="6">
    <source>
        <dbReference type="Proteomes" id="UP001281761"/>
    </source>
</evidence>
<dbReference type="SUPFAM" id="SSF47923">
    <property type="entry name" value="Ypt/Rab-GAP domain of gyp1p"/>
    <property type="match status" value="2"/>
</dbReference>
<evidence type="ECO:0000256" key="3">
    <source>
        <dbReference type="SAM" id="Phobius"/>
    </source>
</evidence>
<feature type="domain" description="Rab-GAP TBC" evidence="4">
    <location>
        <begin position="28"/>
        <end position="229"/>
    </location>
</feature>
<proteinExistence type="predicted"/>
<dbReference type="InterPro" id="IPR000195">
    <property type="entry name" value="Rab-GAP-TBC_dom"/>
</dbReference>
<feature type="transmembrane region" description="Helical" evidence="3">
    <location>
        <begin position="546"/>
        <end position="563"/>
    </location>
</feature>
<protein>
    <submittedName>
        <fullName evidence="5">TBC1 domain family member 20</fullName>
    </submittedName>
</protein>
<keyword evidence="6" id="KW-1185">Reference proteome</keyword>
<evidence type="ECO:0000313" key="5">
    <source>
        <dbReference type="EMBL" id="KAK2961350.1"/>
    </source>
</evidence>
<feature type="region of interest" description="Disordered" evidence="2">
    <location>
        <begin position="498"/>
        <end position="540"/>
    </location>
</feature>
<dbReference type="PANTHER" id="PTHR20913:SF7">
    <property type="entry name" value="RE60063P"/>
    <property type="match status" value="1"/>
</dbReference>
<accession>A0ABQ9YCA5</accession>
<organism evidence="5 6">
    <name type="scientific">Blattamonas nauphoetae</name>
    <dbReference type="NCBI Taxonomy" id="2049346"/>
    <lineage>
        <taxon>Eukaryota</taxon>
        <taxon>Metamonada</taxon>
        <taxon>Preaxostyla</taxon>
        <taxon>Oxymonadida</taxon>
        <taxon>Blattamonas</taxon>
    </lineage>
</organism>
<evidence type="ECO:0000256" key="2">
    <source>
        <dbReference type="SAM" id="MobiDB-lite"/>
    </source>
</evidence>
<reference evidence="5 6" key="1">
    <citation type="journal article" date="2022" name="bioRxiv">
        <title>Genomics of Preaxostyla Flagellates Illuminates Evolutionary Transitions and the Path Towards Mitochondrial Loss.</title>
        <authorList>
            <person name="Novak L.V.F."/>
            <person name="Treitli S.C."/>
            <person name="Pyrih J."/>
            <person name="Halakuc P."/>
            <person name="Pipaliya S.V."/>
            <person name="Vacek V."/>
            <person name="Brzon O."/>
            <person name="Soukal P."/>
            <person name="Eme L."/>
            <person name="Dacks J.B."/>
            <person name="Karnkowska A."/>
            <person name="Elias M."/>
            <person name="Hampl V."/>
        </authorList>
    </citation>
    <scope>NUCLEOTIDE SEQUENCE [LARGE SCALE GENOMIC DNA]</scope>
    <source>
        <strain evidence="5">NAU3</strain>
        <tissue evidence="5">Gut</tissue>
    </source>
</reference>
<dbReference type="Pfam" id="PF00566">
    <property type="entry name" value="RabGAP-TBC"/>
    <property type="match status" value="1"/>
</dbReference>
<name>A0ABQ9YCA5_9EUKA</name>
<comment type="caution">
    <text evidence="5">The sequence shown here is derived from an EMBL/GenBank/DDBJ whole genome shotgun (WGS) entry which is preliminary data.</text>
</comment>